<dbReference type="PANTHER" id="PTHR34427:SF5">
    <property type="entry name" value="DUF4283 DOMAIN-CONTAINING PROTEIN"/>
    <property type="match status" value="1"/>
</dbReference>
<evidence type="ECO:0000313" key="2">
    <source>
        <dbReference type="Proteomes" id="UP001281410"/>
    </source>
</evidence>
<evidence type="ECO:0008006" key="3">
    <source>
        <dbReference type="Google" id="ProtNLM"/>
    </source>
</evidence>
<protein>
    <recommendedName>
        <fullName evidence="3">DUF4283 domain-containing protein</fullName>
    </recommendedName>
</protein>
<accession>A0AAE0EAM5</accession>
<name>A0AAE0EAM5_9ROSI</name>
<dbReference type="PANTHER" id="PTHR34427">
    <property type="entry name" value="DUF4283 DOMAIN PROTEIN"/>
    <property type="match status" value="1"/>
</dbReference>
<evidence type="ECO:0000313" key="1">
    <source>
        <dbReference type="EMBL" id="KAK3221094.1"/>
    </source>
</evidence>
<dbReference type="EMBL" id="JANJYJ010000004">
    <property type="protein sequence ID" value="KAK3221094.1"/>
    <property type="molecule type" value="Genomic_DNA"/>
</dbReference>
<proteinExistence type="predicted"/>
<gene>
    <name evidence="1" type="ORF">Dsin_015064</name>
</gene>
<organism evidence="1 2">
    <name type="scientific">Dipteronia sinensis</name>
    <dbReference type="NCBI Taxonomy" id="43782"/>
    <lineage>
        <taxon>Eukaryota</taxon>
        <taxon>Viridiplantae</taxon>
        <taxon>Streptophyta</taxon>
        <taxon>Embryophyta</taxon>
        <taxon>Tracheophyta</taxon>
        <taxon>Spermatophyta</taxon>
        <taxon>Magnoliopsida</taxon>
        <taxon>eudicotyledons</taxon>
        <taxon>Gunneridae</taxon>
        <taxon>Pentapetalae</taxon>
        <taxon>rosids</taxon>
        <taxon>malvids</taxon>
        <taxon>Sapindales</taxon>
        <taxon>Sapindaceae</taxon>
        <taxon>Hippocastanoideae</taxon>
        <taxon>Acereae</taxon>
        <taxon>Dipteronia</taxon>
    </lineage>
</organism>
<sequence length="134" mass="16025">MDSEVCCWNLRSFSSVLNVNKRLHSKGYLFSSSYYGDKCILWIFDSIEKMEDFVKNRFYWDDCFSSIVKWSEILTPQSRLVWLQVTGTPLNCWTESLFKNVGWLMGEPFWVEEENLHRIRLDRGKILALVPRNW</sequence>
<dbReference type="AlphaFoldDB" id="A0AAE0EAM5"/>
<dbReference type="Proteomes" id="UP001281410">
    <property type="component" value="Unassembled WGS sequence"/>
</dbReference>
<keyword evidence="2" id="KW-1185">Reference proteome</keyword>
<reference evidence="1" key="1">
    <citation type="journal article" date="2023" name="Plant J.">
        <title>Genome sequences and population genomics provide insights into the demographic history, inbreeding, and mutation load of two 'living fossil' tree species of Dipteronia.</title>
        <authorList>
            <person name="Feng Y."/>
            <person name="Comes H.P."/>
            <person name="Chen J."/>
            <person name="Zhu S."/>
            <person name="Lu R."/>
            <person name="Zhang X."/>
            <person name="Li P."/>
            <person name="Qiu J."/>
            <person name="Olsen K.M."/>
            <person name="Qiu Y."/>
        </authorList>
    </citation>
    <scope>NUCLEOTIDE SEQUENCE</scope>
    <source>
        <strain evidence="1">NBL</strain>
    </source>
</reference>
<comment type="caution">
    <text evidence="1">The sequence shown here is derived from an EMBL/GenBank/DDBJ whole genome shotgun (WGS) entry which is preliminary data.</text>
</comment>